<gene>
    <name evidence="1" type="ORF">H8B21_04815</name>
</gene>
<keyword evidence="2" id="KW-1185">Reference proteome</keyword>
<accession>A0ABR7XP05</accession>
<dbReference type="Proteomes" id="UP000651112">
    <property type="component" value="Unassembled WGS sequence"/>
</dbReference>
<organism evidence="1 2">
    <name type="scientific">Sphingobacterium chuzhouense</name>
    <dbReference type="NCBI Taxonomy" id="1742264"/>
    <lineage>
        <taxon>Bacteria</taxon>
        <taxon>Pseudomonadati</taxon>
        <taxon>Bacteroidota</taxon>
        <taxon>Sphingobacteriia</taxon>
        <taxon>Sphingobacteriales</taxon>
        <taxon>Sphingobacteriaceae</taxon>
        <taxon>Sphingobacterium</taxon>
    </lineage>
</organism>
<proteinExistence type="predicted"/>
<dbReference type="EMBL" id="JACNYL010000001">
    <property type="protein sequence ID" value="MBD1420891.1"/>
    <property type="molecule type" value="Genomic_DNA"/>
</dbReference>
<sequence length="429" mass="47778">MEVGVARIDITPENPVRISGYAARDKAETDKVLHRLSAKALAFGSDEQNPSLFITVDLLGIPWRITQRLMKRLSAITGIKPSQIVIAASHTHGGPEVGPLFNHLQCRGDYPAQYNFSDSLLALDQLIHIAEFNEALSEKLEEMALAALENRKPSLVSWGTGEVSFAVNRRTEGGPVDRSMPLMRITDIDGTLRAILINYACHGITLGPEVNEIHGDWMGEAQKAIEARYPGVTALVSIGCAGDAHPVKQGKQEYLNVYSEEIAVQVDNLLNRDLRPLDSPPLGAMEWVQLPFAKIPTVRELIALATDTTIHGYYARLALERIQRGDELPQVLNYPIQIWNFGDQLVMINMGGEVVVDYAIRLKRELGADRLWINAYSNDASCYIASKRVIKEGGYEVDDSMYWYDKPSRLSEEVEEVIVEAIRELILDN</sequence>
<name>A0ABR7XP05_9SPHI</name>
<evidence type="ECO:0000313" key="2">
    <source>
        <dbReference type="Proteomes" id="UP000651112"/>
    </source>
</evidence>
<evidence type="ECO:0000313" key="1">
    <source>
        <dbReference type="EMBL" id="MBD1420891.1"/>
    </source>
</evidence>
<protein>
    <recommendedName>
        <fullName evidence="3">Neutral/alkaline non-lysosomal ceramidase N-terminal domain-containing protein</fullName>
    </recommendedName>
</protein>
<dbReference type="RefSeq" id="WP_190312625.1">
    <property type="nucleotide sequence ID" value="NZ_JACNYL010000001.1"/>
</dbReference>
<reference evidence="1 2" key="1">
    <citation type="submission" date="2020-08" db="EMBL/GenBank/DDBJ databases">
        <title>Sphingobacterium sp. DN00404 isolated from aquaculture water.</title>
        <authorList>
            <person name="Zhang M."/>
        </authorList>
    </citation>
    <scope>NUCLEOTIDE SEQUENCE [LARGE SCALE GENOMIC DNA]</scope>
    <source>
        <strain evidence="1 2">KCTC 42746</strain>
    </source>
</reference>
<evidence type="ECO:0008006" key="3">
    <source>
        <dbReference type="Google" id="ProtNLM"/>
    </source>
</evidence>
<comment type="caution">
    <text evidence="1">The sequence shown here is derived from an EMBL/GenBank/DDBJ whole genome shotgun (WGS) entry which is preliminary data.</text>
</comment>